<dbReference type="PATRIC" id="fig|1300343.5.peg.1020"/>
<dbReference type="GO" id="GO:0016740">
    <property type="term" value="F:transferase activity"/>
    <property type="evidence" value="ECO:0007669"/>
    <property type="project" value="UniProtKB-KW"/>
</dbReference>
<protein>
    <submittedName>
        <fullName evidence="2">Nicotinic acid mononucleotide adenyltransferase</fullName>
    </submittedName>
</protein>
<evidence type="ECO:0000313" key="3">
    <source>
        <dbReference type="Proteomes" id="UP000030140"/>
    </source>
</evidence>
<dbReference type="Gene3D" id="3.90.930.1">
    <property type="match status" value="1"/>
</dbReference>
<accession>A0A0A2GY29</accession>
<dbReference type="RefSeq" id="WP_035327096.1">
    <property type="nucleotide sequence ID" value="NZ_CP015125.1"/>
</dbReference>
<keyword evidence="2" id="KW-0808">Transferase</keyword>
<feature type="chain" id="PRO_5001999264" evidence="1">
    <location>
        <begin position="20"/>
        <end position="121"/>
    </location>
</feature>
<keyword evidence="3" id="KW-1185">Reference proteome</keyword>
<dbReference type="AlphaFoldDB" id="A0A0A2GY29"/>
<gene>
    <name evidence="2" type="ORF">NV36_10675</name>
</gene>
<evidence type="ECO:0000313" key="2">
    <source>
        <dbReference type="EMBL" id="KGO07251.1"/>
    </source>
</evidence>
<comment type="caution">
    <text evidence="2">The sequence shown here is derived from an EMBL/GenBank/DDBJ whole genome shotgun (WGS) entry which is preliminary data.</text>
</comment>
<reference evidence="2 3" key="1">
    <citation type="submission" date="2014-10" db="EMBL/GenBank/DDBJ databases">
        <title>Draft genome sequence of the proteorhodopsin-containing marine bacterium Dokdonia donghaensis.</title>
        <authorList>
            <person name="Gomez-Consarnau L."/>
            <person name="Gonzalez J.M."/>
            <person name="Riedel T."/>
            <person name="Jaenicke S."/>
            <person name="Wagner-Doebler I."/>
            <person name="Fuhrman J.A."/>
        </authorList>
    </citation>
    <scope>NUCLEOTIDE SEQUENCE [LARGE SCALE GENOMIC DNA]</scope>
    <source>
        <strain evidence="2 3">DSW-1</strain>
    </source>
</reference>
<name>A0A0A2GY29_9FLAO</name>
<proteinExistence type="predicted"/>
<feature type="signal peptide" evidence="1">
    <location>
        <begin position="1"/>
        <end position="19"/>
    </location>
</feature>
<organism evidence="2 3">
    <name type="scientific">Dokdonia donghaensis DSW-1</name>
    <dbReference type="NCBI Taxonomy" id="1300343"/>
    <lineage>
        <taxon>Bacteria</taxon>
        <taxon>Pseudomonadati</taxon>
        <taxon>Bacteroidota</taxon>
        <taxon>Flavobacteriia</taxon>
        <taxon>Flavobacteriales</taxon>
        <taxon>Flavobacteriaceae</taxon>
        <taxon>Dokdonia</taxon>
    </lineage>
</organism>
<sequence length="121" mass="13683">MKKIMMIAAALLMVVSVQAQDDVVKNTYVENGDVIEATIHFDTGEVSQTGYFTKDGKITGEWTSFDRDGNKTATAQYDKGQKVGTWFFWSSEKLTEVNYRDSRVAEVNTWKNEGTRVVSNR</sequence>
<dbReference type="EMBL" id="JSAQ01000001">
    <property type="protein sequence ID" value="KGO07251.1"/>
    <property type="molecule type" value="Genomic_DNA"/>
</dbReference>
<dbReference type="Proteomes" id="UP000030140">
    <property type="component" value="Unassembled WGS sequence"/>
</dbReference>
<evidence type="ECO:0000256" key="1">
    <source>
        <dbReference type="SAM" id="SignalP"/>
    </source>
</evidence>
<dbReference type="KEGG" id="ddo:I597_1009"/>
<dbReference type="SUPFAM" id="SSF82185">
    <property type="entry name" value="Histone H3 K4-specific methyltransferase SET7/9 N-terminal domain"/>
    <property type="match status" value="1"/>
</dbReference>
<keyword evidence="1" id="KW-0732">Signal</keyword>